<dbReference type="AlphaFoldDB" id="A0A8S4QGT7"/>
<name>A0A8S4QGT7_9NEOP</name>
<dbReference type="Proteomes" id="UP000838756">
    <property type="component" value="Unassembled WGS sequence"/>
</dbReference>
<evidence type="ECO:0000313" key="2">
    <source>
        <dbReference type="Proteomes" id="UP000838756"/>
    </source>
</evidence>
<protein>
    <submittedName>
        <fullName evidence="1">Jg19006 protein</fullName>
    </submittedName>
</protein>
<reference evidence="1" key="1">
    <citation type="submission" date="2022-03" db="EMBL/GenBank/DDBJ databases">
        <authorList>
            <person name="Lindestad O."/>
        </authorList>
    </citation>
    <scope>NUCLEOTIDE SEQUENCE</scope>
</reference>
<gene>
    <name evidence="1" type="primary">jg19006</name>
    <name evidence="1" type="ORF">PAEG_LOCUS1847</name>
</gene>
<evidence type="ECO:0000313" key="1">
    <source>
        <dbReference type="EMBL" id="CAH2209448.1"/>
    </source>
</evidence>
<organism evidence="1 2">
    <name type="scientific">Pararge aegeria aegeria</name>
    <dbReference type="NCBI Taxonomy" id="348720"/>
    <lineage>
        <taxon>Eukaryota</taxon>
        <taxon>Metazoa</taxon>
        <taxon>Ecdysozoa</taxon>
        <taxon>Arthropoda</taxon>
        <taxon>Hexapoda</taxon>
        <taxon>Insecta</taxon>
        <taxon>Pterygota</taxon>
        <taxon>Neoptera</taxon>
        <taxon>Endopterygota</taxon>
        <taxon>Lepidoptera</taxon>
        <taxon>Glossata</taxon>
        <taxon>Ditrysia</taxon>
        <taxon>Papilionoidea</taxon>
        <taxon>Nymphalidae</taxon>
        <taxon>Satyrinae</taxon>
        <taxon>Satyrini</taxon>
        <taxon>Parargina</taxon>
        <taxon>Pararge</taxon>
    </lineage>
</organism>
<dbReference type="EMBL" id="CAKXAJ010005922">
    <property type="protein sequence ID" value="CAH2209448.1"/>
    <property type="molecule type" value="Genomic_DNA"/>
</dbReference>
<keyword evidence="2" id="KW-1185">Reference proteome</keyword>
<comment type="caution">
    <text evidence="1">The sequence shown here is derived from an EMBL/GenBank/DDBJ whole genome shotgun (WGS) entry which is preliminary data.</text>
</comment>
<accession>A0A8S4QGT7</accession>
<sequence length="119" mass="14021">RFRLFCKQRSKLEIPGSSSRERVHYRLGLDPRVGPLIARRCVFLPRKFTIPVLSYAKAKPPRPTHTLRSVHASCVRRATRQFLDPRTRAYFDWSNDRRKVKRNGLTLETKLKLSSYPLE</sequence>
<feature type="non-terminal residue" evidence="1">
    <location>
        <position position="1"/>
    </location>
</feature>
<proteinExistence type="predicted"/>